<dbReference type="EMBL" id="KV425620">
    <property type="protein sequence ID" value="KZT20483.1"/>
    <property type="molecule type" value="Genomic_DNA"/>
</dbReference>
<name>A0A165P3X3_9AGAM</name>
<proteinExistence type="predicted"/>
<dbReference type="InParanoid" id="A0A165P3X3"/>
<accession>A0A165P3X3</accession>
<organism evidence="1 2">
    <name type="scientific">Neolentinus lepideus HHB14362 ss-1</name>
    <dbReference type="NCBI Taxonomy" id="1314782"/>
    <lineage>
        <taxon>Eukaryota</taxon>
        <taxon>Fungi</taxon>
        <taxon>Dikarya</taxon>
        <taxon>Basidiomycota</taxon>
        <taxon>Agaricomycotina</taxon>
        <taxon>Agaricomycetes</taxon>
        <taxon>Gloeophyllales</taxon>
        <taxon>Gloeophyllaceae</taxon>
        <taxon>Neolentinus</taxon>
    </lineage>
</organism>
<keyword evidence="2" id="KW-1185">Reference proteome</keyword>
<evidence type="ECO:0000313" key="1">
    <source>
        <dbReference type="EMBL" id="KZT20483.1"/>
    </source>
</evidence>
<dbReference type="Proteomes" id="UP000076761">
    <property type="component" value="Unassembled WGS sequence"/>
</dbReference>
<reference evidence="1 2" key="1">
    <citation type="journal article" date="2016" name="Mol. Biol. Evol.">
        <title>Comparative Genomics of Early-Diverging Mushroom-Forming Fungi Provides Insights into the Origins of Lignocellulose Decay Capabilities.</title>
        <authorList>
            <person name="Nagy L.G."/>
            <person name="Riley R."/>
            <person name="Tritt A."/>
            <person name="Adam C."/>
            <person name="Daum C."/>
            <person name="Floudas D."/>
            <person name="Sun H."/>
            <person name="Yadav J.S."/>
            <person name="Pangilinan J."/>
            <person name="Larsson K.H."/>
            <person name="Matsuura K."/>
            <person name="Barry K."/>
            <person name="Labutti K."/>
            <person name="Kuo R."/>
            <person name="Ohm R.A."/>
            <person name="Bhattacharya S.S."/>
            <person name="Shirouzu T."/>
            <person name="Yoshinaga Y."/>
            <person name="Martin F.M."/>
            <person name="Grigoriev I.V."/>
            <person name="Hibbett D.S."/>
        </authorList>
    </citation>
    <scope>NUCLEOTIDE SEQUENCE [LARGE SCALE GENOMIC DNA]</scope>
    <source>
        <strain evidence="1 2">HHB14362 ss-1</strain>
    </source>
</reference>
<dbReference type="AlphaFoldDB" id="A0A165P3X3"/>
<sequence length="183" mass="20704">MSSALHNMRIRCENFRKAGDNVFLEFAAEFEKFSLSATACRNPGVGRWAVELVIFAVQFLEQMNDCSTVISWCALVIRPHDCAFVVFVLLTPRDYHQPVLPICDTVVIHLAQFPTVLATDTDYHLWYKPMHHRAYLTVPGTQDLGYQQTGTSKGTGTSNRAQDEALVMITAVRGSRWEKSTYQ</sequence>
<gene>
    <name evidence="1" type="ORF">NEOLEDRAFT_1151354</name>
</gene>
<protein>
    <submittedName>
        <fullName evidence="1">Uncharacterized protein</fullName>
    </submittedName>
</protein>
<evidence type="ECO:0000313" key="2">
    <source>
        <dbReference type="Proteomes" id="UP000076761"/>
    </source>
</evidence>